<organism evidence="9 10">
    <name type="scientific">Bionectria ochroleuca</name>
    <name type="common">Gliocladium roseum</name>
    <dbReference type="NCBI Taxonomy" id="29856"/>
    <lineage>
        <taxon>Eukaryota</taxon>
        <taxon>Fungi</taxon>
        <taxon>Dikarya</taxon>
        <taxon>Ascomycota</taxon>
        <taxon>Pezizomycotina</taxon>
        <taxon>Sordariomycetes</taxon>
        <taxon>Hypocreomycetidae</taxon>
        <taxon>Hypocreales</taxon>
        <taxon>Bionectriaceae</taxon>
        <taxon>Clonostachys</taxon>
    </lineage>
</organism>
<proteinExistence type="inferred from homology"/>
<keyword evidence="6" id="KW-0503">Monooxygenase</keyword>
<evidence type="ECO:0000256" key="6">
    <source>
        <dbReference type="ARBA" id="ARBA00023033"/>
    </source>
</evidence>
<dbReference type="Proteomes" id="UP000616885">
    <property type="component" value="Unassembled WGS sequence"/>
</dbReference>
<evidence type="ECO:0000256" key="4">
    <source>
        <dbReference type="ARBA" id="ARBA00022827"/>
    </source>
</evidence>
<feature type="transmembrane region" description="Helical" evidence="7">
    <location>
        <begin position="677"/>
        <end position="699"/>
    </location>
</feature>
<feature type="transmembrane region" description="Helical" evidence="7">
    <location>
        <begin position="553"/>
        <end position="577"/>
    </location>
</feature>
<gene>
    <name evidence="9" type="ORF">IM811_005282</name>
</gene>
<evidence type="ECO:0000259" key="8">
    <source>
        <dbReference type="Pfam" id="PF01494"/>
    </source>
</evidence>
<feature type="transmembrane region" description="Helical" evidence="7">
    <location>
        <begin position="597"/>
        <end position="619"/>
    </location>
</feature>
<evidence type="ECO:0000256" key="7">
    <source>
        <dbReference type="SAM" id="Phobius"/>
    </source>
</evidence>
<feature type="transmembrane region" description="Helical" evidence="7">
    <location>
        <begin position="524"/>
        <end position="541"/>
    </location>
</feature>
<evidence type="ECO:0000256" key="5">
    <source>
        <dbReference type="ARBA" id="ARBA00023002"/>
    </source>
</evidence>
<keyword evidence="7" id="KW-0812">Transmembrane</keyword>
<comment type="similarity">
    <text evidence="2">Belongs to the paxM FAD-dependent monooxygenase family.</text>
</comment>
<evidence type="ECO:0000256" key="3">
    <source>
        <dbReference type="ARBA" id="ARBA00022630"/>
    </source>
</evidence>
<dbReference type="InterPro" id="IPR050562">
    <property type="entry name" value="FAD_mOase_fung"/>
</dbReference>
<dbReference type="PANTHER" id="PTHR47356">
    <property type="entry name" value="FAD-DEPENDENT MONOOXYGENASE ASQG-RELATED"/>
    <property type="match status" value="1"/>
</dbReference>
<comment type="caution">
    <text evidence="9">The sequence shown here is derived from an EMBL/GenBank/DDBJ whole genome shotgun (WGS) entry which is preliminary data.</text>
</comment>
<evidence type="ECO:0000313" key="9">
    <source>
        <dbReference type="EMBL" id="KAF9744501.1"/>
    </source>
</evidence>
<evidence type="ECO:0000256" key="2">
    <source>
        <dbReference type="ARBA" id="ARBA00007992"/>
    </source>
</evidence>
<dbReference type="AlphaFoldDB" id="A0A8H7K613"/>
<dbReference type="InterPro" id="IPR002938">
    <property type="entry name" value="FAD-bd"/>
</dbReference>
<keyword evidence="7" id="KW-1133">Transmembrane helix</keyword>
<feature type="transmembrane region" description="Helical" evidence="7">
    <location>
        <begin position="760"/>
        <end position="786"/>
    </location>
</feature>
<protein>
    <recommendedName>
        <fullName evidence="8">FAD-binding domain-containing protein</fullName>
    </recommendedName>
</protein>
<evidence type="ECO:0000256" key="1">
    <source>
        <dbReference type="ARBA" id="ARBA00001974"/>
    </source>
</evidence>
<evidence type="ECO:0000313" key="10">
    <source>
        <dbReference type="Proteomes" id="UP000616885"/>
    </source>
</evidence>
<dbReference type="Pfam" id="PF01494">
    <property type="entry name" value="FAD_binding_3"/>
    <property type="match status" value="1"/>
</dbReference>
<dbReference type="SUPFAM" id="SSF51905">
    <property type="entry name" value="FAD/NAD(P)-binding domain"/>
    <property type="match status" value="1"/>
</dbReference>
<keyword evidence="7" id="KW-0472">Membrane</keyword>
<reference evidence="9" key="1">
    <citation type="submission" date="2020-10" db="EMBL/GenBank/DDBJ databases">
        <title>High-Quality Genome Resource of Clonostachys rosea strain S41 by Oxford Nanopore Long-Read Sequencing.</title>
        <authorList>
            <person name="Wang H."/>
        </authorList>
    </citation>
    <scope>NUCLEOTIDE SEQUENCE</scope>
    <source>
        <strain evidence="9">S41</strain>
    </source>
</reference>
<sequence length="807" mass="91688">MGFKDKSNFKVVIAGGSITGLTLANMLQLYGIDFVILEAWHEMTPQVGASIGMLPHGNRILDQLGLYEKVLELCPPLDSMHFRDHTGKIIHEFKGMNGSMHERHGYPITFLDRQMVLKVLYENVKDKSKVLSSKRVNKVEMTDSGVIVKTVDGSTYEGDILIGGDGIHSTVRSEMWRIANLELPGWIPDNEKQSVPCDFGCVFGISNPCQGIEPGAFNSIFRKHQSYIVIGGPKGRVYWFFFFKLPARLHGDDIPKYSEQDHDQVLKEAENNNITPSLKFRDLLNRKISSILVPLQEYVFRQWHYKRIITIGDSAHKMHPITGHGGNACIESAATLVNGLVKLLSRANGDGSKPSLDDIDALFAKTQQARQTRATLLKRHSHEQQRLELLDTPLHKFIAHYVLPMMDKEDITPSPSAKQSFPYKDELLSTPTPRGVKKWLWVGFYLAVAVLVHYGMWVWSAHYELGPHLISIIELGSFDSHPKFELQRRFTGIDSIDDYLQFLTAIFIPGINEWDLNYGTLSRYFLFGLIQPIALWTVEAFRTRNKMTLLSVWPLVIFLAVTQCAGIGTWMPIYYAFYTLVSDPETYWWPLNRVVPTEYAISAVWAQLGYIVPTILMFYPWNNPTLQQSFEALWQPSPCIAPLLCAVLGYLHSKRNNTKIAPRKVNKAFEDLPYLKFLYGAMASIGVLQHVYILAKIWFSTEMTLSSVFWPDFSPEPKELGEGLRQLFLADFWGFHIGTYGWLCMAVWDIKRVGRTNVHIGKAITLITLGSLVIGPGATMCLVWYWRECAMAKTTFALDHIPSSHEK</sequence>
<name>A0A8H7K613_BIOOC</name>
<keyword evidence="4" id="KW-0274">FAD</keyword>
<keyword evidence="5" id="KW-0560">Oxidoreductase</keyword>
<dbReference type="GO" id="GO:0004497">
    <property type="term" value="F:monooxygenase activity"/>
    <property type="evidence" value="ECO:0007669"/>
    <property type="project" value="UniProtKB-KW"/>
</dbReference>
<dbReference type="PRINTS" id="PR00420">
    <property type="entry name" value="RNGMNOXGNASE"/>
</dbReference>
<dbReference type="InterPro" id="IPR036188">
    <property type="entry name" value="FAD/NAD-bd_sf"/>
</dbReference>
<feature type="transmembrane region" description="Helical" evidence="7">
    <location>
        <begin position="439"/>
        <end position="459"/>
    </location>
</feature>
<dbReference type="GO" id="GO:0071949">
    <property type="term" value="F:FAD binding"/>
    <property type="evidence" value="ECO:0007669"/>
    <property type="project" value="InterPro"/>
</dbReference>
<dbReference type="EMBL" id="JADCTT010000014">
    <property type="protein sequence ID" value="KAF9744501.1"/>
    <property type="molecule type" value="Genomic_DNA"/>
</dbReference>
<feature type="domain" description="FAD-binding" evidence="8">
    <location>
        <begin position="10"/>
        <end position="347"/>
    </location>
</feature>
<accession>A0A8H7K613</accession>
<dbReference type="PANTHER" id="PTHR47356:SF2">
    <property type="entry name" value="FAD-BINDING DOMAIN-CONTAINING PROTEIN-RELATED"/>
    <property type="match status" value="1"/>
</dbReference>
<dbReference type="Gene3D" id="3.50.50.60">
    <property type="entry name" value="FAD/NAD(P)-binding domain"/>
    <property type="match status" value="1"/>
</dbReference>
<comment type="cofactor">
    <cofactor evidence="1">
        <name>FAD</name>
        <dbReference type="ChEBI" id="CHEBI:57692"/>
    </cofactor>
</comment>
<keyword evidence="3" id="KW-0285">Flavoprotein</keyword>